<dbReference type="CDD" id="cd00093">
    <property type="entry name" value="HTH_XRE"/>
    <property type="match status" value="1"/>
</dbReference>
<feature type="domain" description="HTH cro/C1-type" evidence="1">
    <location>
        <begin position="32"/>
        <end position="86"/>
    </location>
</feature>
<organism evidence="2 3">
    <name type="scientific">Paenibacillus thalictri</name>
    <dbReference type="NCBI Taxonomy" id="2527873"/>
    <lineage>
        <taxon>Bacteria</taxon>
        <taxon>Bacillati</taxon>
        <taxon>Bacillota</taxon>
        <taxon>Bacilli</taxon>
        <taxon>Bacillales</taxon>
        <taxon>Paenibacillaceae</taxon>
        <taxon>Paenibacillus</taxon>
    </lineage>
</organism>
<evidence type="ECO:0000259" key="1">
    <source>
        <dbReference type="PROSITE" id="PS50943"/>
    </source>
</evidence>
<reference evidence="2 3" key="1">
    <citation type="submission" date="2019-02" db="EMBL/GenBank/DDBJ databases">
        <title>Paenibacillus sp. nov., isolated from surface-sterilized tissue of Thalictrum simplex L.</title>
        <authorList>
            <person name="Tuo L."/>
        </authorList>
    </citation>
    <scope>NUCLEOTIDE SEQUENCE [LARGE SCALE GENOMIC DNA]</scope>
    <source>
        <strain evidence="2 3">N2SHLJ1</strain>
    </source>
</reference>
<dbReference type="RefSeq" id="WP_131015479.1">
    <property type="nucleotide sequence ID" value="NZ_SIRE01000015.1"/>
</dbReference>
<dbReference type="EMBL" id="SIRE01000015">
    <property type="protein sequence ID" value="TBL76134.1"/>
    <property type="molecule type" value="Genomic_DNA"/>
</dbReference>
<evidence type="ECO:0000313" key="2">
    <source>
        <dbReference type="EMBL" id="TBL76134.1"/>
    </source>
</evidence>
<dbReference type="AlphaFoldDB" id="A0A4Q9DMX5"/>
<proteinExistence type="predicted"/>
<dbReference type="SMART" id="SM00530">
    <property type="entry name" value="HTH_XRE"/>
    <property type="match status" value="1"/>
</dbReference>
<sequence length="97" mass="10751">MKSWSEKKKELKSIDPMRMNELEAVAQLVNAIHQRRIELGWTQTELAEKAGLHQESIARIENGGSIPRLDTVFRLAIALGMKISLHGMEEAAAASIG</sequence>
<dbReference type="OrthoDB" id="2038700at2"/>
<comment type="caution">
    <text evidence="2">The sequence shown here is derived from an EMBL/GenBank/DDBJ whole genome shotgun (WGS) entry which is preliminary data.</text>
</comment>
<evidence type="ECO:0000313" key="3">
    <source>
        <dbReference type="Proteomes" id="UP000293142"/>
    </source>
</evidence>
<dbReference type="Pfam" id="PF01381">
    <property type="entry name" value="HTH_3"/>
    <property type="match status" value="1"/>
</dbReference>
<dbReference type="PROSITE" id="PS50943">
    <property type="entry name" value="HTH_CROC1"/>
    <property type="match status" value="1"/>
</dbReference>
<protein>
    <submittedName>
        <fullName evidence="2">XRE family transcriptional regulator</fullName>
    </submittedName>
</protein>
<dbReference type="GO" id="GO:0003677">
    <property type="term" value="F:DNA binding"/>
    <property type="evidence" value="ECO:0007669"/>
    <property type="project" value="InterPro"/>
</dbReference>
<dbReference type="InterPro" id="IPR001387">
    <property type="entry name" value="Cro/C1-type_HTH"/>
</dbReference>
<dbReference type="InterPro" id="IPR010982">
    <property type="entry name" value="Lambda_DNA-bd_dom_sf"/>
</dbReference>
<dbReference type="Proteomes" id="UP000293142">
    <property type="component" value="Unassembled WGS sequence"/>
</dbReference>
<name>A0A4Q9DMX5_9BACL</name>
<gene>
    <name evidence="2" type="ORF">EYB31_21580</name>
</gene>
<dbReference type="Gene3D" id="1.10.260.40">
    <property type="entry name" value="lambda repressor-like DNA-binding domains"/>
    <property type="match status" value="1"/>
</dbReference>
<dbReference type="SUPFAM" id="SSF47413">
    <property type="entry name" value="lambda repressor-like DNA-binding domains"/>
    <property type="match status" value="1"/>
</dbReference>
<accession>A0A4Q9DMX5</accession>
<keyword evidence="3" id="KW-1185">Reference proteome</keyword>